<dbReference type="SUPFAM" id="SSF55729">
    <property type="entry name" value="Acyl-CoA N-acyltransferases (Nat)"/>
    <property type="match status" value="1"/>
</dbReference>
<keyword evidence="2" id="KW-1185">Reference proteome</keyword>
<dbReference type="InterPro" id="IPR016181">
    <property type="entry name" value="Acyl_CoA_acyltransferase"/>
</dbReference>
<dbReference type="STRING" id="320771.Cflav_PD4369"/>
<dbReference type="Proteomes" id="UP000003688">
    <property type="component" value="Unassembled WGS sequence"/>
</dbReference>
<accession>B9XFI4</accession>
<organism evidence="1 2">
    <name type="scientific">Pedosphaera parvula (strain Ellin514)</name>
    <dbReference type="NCBI Taxonomy" id="320771"/>
    <lineage>
        <taxon>Bacteria</taxon>
        <taxon>Pseudomonadati</taxon>
        <taxon>Verrucomicrobiota</taxon>
        <taxon>Pedosphaerae</taxon>
        <taxon>Pedosphaerales</taxon>
        <taxon>Pedosphaeraceae</taxon>
        <taxon>Pedosphaera</taxon>
    </lineage>
</organism>
<reference evidence="1 2" key="1">
    <citation type="journal article" date="2011" name="J. Bacteriol.">
        <title>Genome sequence of 'Pedosphaera parvula' Ellin514, an aerobic Verrucomicrobial isolate from pasture soil.</title>
        <authorList>
            <person name="Kant R."/>
            <person name="van Passel M.W."/>
            <person name="Sangwan P."/>
            <person name="Palva A."/>
            <person name="Lucas S."/>
            <person name="Copeland A."/>
            <person name="Lapidus A."/>
            <person name="Glavina Del Rio T."/>
            <person name="Dalin E."/>
            <person name="Tice H."/>
            <person name="Bruce D."/>
            <person name="Goodwin L."/>
            <person name="Pitluck S."/>
            <person name="Chertkov O."/>
            <person name="Larimer F.W."/>
            <person name="Land M.L."/>
            <person name="Hauser L."/>
            <person name="Brettin T.S."/>
            <person name="Detter J.C."/>
            <person name="Han S."/>
            <person name="de Vos W.M."/>
            <person name="Janssen P.H."/>
            <person name="Smidt H."/>
        </authorList>
    </citation>
    <scope>NUCLEOTIDE SEQUENCE [LARGE SCALE GENOMIC DNA]</scope>
    <source>
        <strain evidence="1 2">Ellin514</strain>
    </source>
</reference>
<sequence>MTTSLINKAGIPDLAIREPAPAEVERVLYLLREVPLNPQARLMAVARSHPIERFIAAAAWWPEGTIGRFQLACQPGVARATVAGLLIERLEESARQAGMKSIGCVTLLTEDNDWFEILRSHGFEHLHSERSFEVSYRVAWTRVMQLQQKHRSQFPAGWRTESIRNHPPEIALDLIASHRLMPSDEIRSYWQSGSAFGFEPDLSCILFDGQRPFGVFLTRRIGERLYIDVQVVEESNPLLRSLASLFLLYHDAQRIAPDGPIRWIWFRSGQTEHRQTANLALRMGGREVARSHLMTKTLTTTQNGAIT</sequence>
<protein>
    <recommendedName>
        <fullName evidence="3">N-acetyltransferase domain-containing protein</fullName>
    </recommendedName>
</protein>
<proteinExistence type="predicted"/>
<gene>
    <name evidence="1" type="ORF">Cflav_PD4369</name>
</gene>
<evidence type="ECO:0008006" key="3">
    <source>
        <dbReference type="Google" id="ProtNLM"/>
    </source>
</evidence>
<dbReference type="OrthoDB" id="3078352at2"/>
<dbReference type="Gene3D" id="3.40.630.30">
    <property type="match status" value="1"/>
</dbReference>
<dbReference type="EMBL" id="ABOX02000010">
    <property type="protein sequence ID" value="EEF61348.1"/>
    <property type="molecule type" value="Genomic_DNA"/>
</dbReference>
<evidence type="ECO:0000313" key="2">
    <source>
        <dbReference type="Proteomes" id="UP000003688"/>
    </source>
</evidence>
<evidence type="ECO:0000313" key="1">
    <source>
        <dbReference type="EMBL" id="EEF61348.1"/>
    </source>
</evidence>
<comment type="caution">
    <text evidence="1">The sequence shown here is derived from an EMBL/GenBank/DDBJ whole genome shotgun (WGS) entry which is preliminary data.</text>
</comment>
<name>B9XFI4_PEDPL</name>
<dbReference type="RefSeq" id="WP_007414580.1">
    <property type="nucleotide sequence ID" value="NZ_ABOX02000010.1"/>
</dbReference>
<dbReference type="AlphaFoldDB" id="B9XFI4"/>